<gene>
    <name evidence="1" type="ORF">AN619_22880</name>
</gene>
<keyword evidence="2" id="KW-1185">Reference proteome</keyword>
<dbReference type="PATRIC" id="fig|520762.4.peg.2523"/>
<name>A0A140L1Y5_9FIRM</name>
<dbReference type="AlphaFoldDB" id="A0A140L1Y5"/>
<sequence length="61" mass="7019">MNQTIKKQILAIRDSGETNMFDIPIVTSIALREGYSKLVDYLEKNKEAYVHFILTGEDKTK</sequence>
<proteinExistence type="predicted"/>
<evidence type="ECO:0000313" key="1">
    <source>
        <dbReference type="EMBL" id="KXG74560.1"/>
    </source>
</evidence>
<protein>
    <recommendedName>
        <fullName evidence="3">DUF5049 domain-containing protein</fullName>
    </recommendedName>
</protein>
<accession>A0A140L1Y5</accession>
<dbReference type="Pfam" id="PF16468">
    <property type="entry name" value="DUF5049"/>
    <property type="match status" value="1"/>
</dbReference>
<dbReference type="EMBL" id="LOEE01000050">
    <property type="protein sequence ID" value="KXG74560.1"/>
    <property type="molecule type" value="Genomic_DNA"/>
</dbReference>
<comment type="caution">
    <text evidence="1">The sequence shown here is derived from an EMBL/GenBank/DDBJ whole genome shotgun (WGS) entry which is preliminary data.</text>
</comment>
<dbReference type="Proteomes" id="UP000070456">
    <property type="component" value="Unassembled WGS sequence"/>
</dbReference>
<dbReference type="RefSeq" id="WP_068557055.1">
    <property type="nucleotide sequence ID" value="NZ_LOEE01000050.1"/>
</dbReference>
<reference evidence="1 2" key="1">
    <citation type="submission" date="2015-12" db="EMBL/GenBank/DDBJ databases">
        <title>Draft genome sequence of the thermoanaerobe Thermotalea metallivorans, an isolate from the runoff channel of the Great Artesian Basin, Australia.</title>
        <authorList>
            <person name="Patel B.K."/>
        </authorList>
    </citation>
    <scope>NUCLEOTIDE SEQUENCE [LARGE SCALE GENOMIC DNA]</scope>
    <source>
        <strain evidence="1 2">B2-1</strain>
    </source>
</reference>
<organism evidence="1 2">
    <name type="scientific">Thermotalea metallivorans</name>
    <dbReference type="NCBI Taxonomy" id="520762"/>
    <lineage>
        <taxon>Bacteria</taxon>
        <taxon>Bacillati</taxon>
        <taxon>Bacillota</taxon>
        <taxon>Clostridia</taxon>
        <taxon>Peptostreptococcales</taxon>
        <taxon>Thermotaleaceae</taxon>
        <taxon>Thermotalea</taxon>
    </lineage>
</organism>
<evidence type="ECO:0000313" key="2">
    <source>
        <dbReference type="Proteomes" id="UP000070456"/>
    </source>
</evidence>
<dbReference type="OrthoDB" id="1701913at2"/>
<dbReference type="InterPro" id="IPR032488">
    <property type="entry name" value="DUF5049"/>
</dbReference>
<evidence type="ECO:0008006" key="3">
    <source>
        <dbReference type="Google" id="ProtNLM"/>
    </source>
</evidence>
<dbReference type="STRING" id="520762.AN619_22880"/>